<feature type="compositionally biased region" description="Polar residues" evidence="1">
    <location>
        <begin position="1045"/>
        <end position="1057"/>
    </location>
</feature>
<feature type="compositionally biased region" description="Polar residues" evidence="1">
    <location>
        <begin position="701"/>
        <end position="731"/>
    </location>
</feature>
<feature type="compositionally biased region" description="Basic and acidic residues" evidence="1">
    <location>
        <begin position="1030"/>
        <end position="1043"/>
    </location>
</feature>
<evidence type="ECO:0000313" key="3">
    <source>
        <dbReference type="Proteomes" id="UP001304895"/>
    </source>
</evidence>
<feature type="compositionally biased region" description="Polar residues" evidence="1">
    <location>
        <begin position="876"/>
        <end position="887"/>
    </location>
</feature>
<evidence type="ECO:0000313" key="2">
    <source>
        <dbReference type="EMBL" id="KAK4136354.1"/>
    </source>
</evidence>
<accession>A0AAN6UP41</accession>
<feature type="compositionally biased region" description="Polar residues" evidence="1">
    <location>
        <begin position="630"/>
        <end position="644"/>
    </location>
</feature>
<feature type="compositionally biased region" description="Basic and acidic residues" evidence="1">
    <location>
        <begin position="764"/>
        <end position="773"/>
    </location>
</feature>
<dbReference type="Proteomes" id="UP001304895">
    <property type="component" value="Unassembled WGS sequence"/>
</dbReference>
<feature type="compositionally biased region" description="Basic and acidic residues" evidence="1">
    <location>
        <begin position="1287"/>
        <end position="1296"/>
    </location>
</feature>
<keyword evidence="3" id="KW-1185">Reference proteome</keyword>
<gene>
    <name evidence="2" type="ORF">BT67DRAFT_416259</name>
</gene>
<sequence>MAWWDAQHQHRSPRASPRSRPRLIMGDAFPRLESTHTEMERERALLSPVFEDHPGPPTTPALVVHVEIRFTDPVIRSRYYRSYGSSSSFDPTDRICRGLVRRIERCSEEFLTRKDSGALELCKAGSYERKPQRFEMTFRIMRRGKGEWAERTYRSYQKQPLTVALTKEVILASHRMVGLFLRRHDDQFRWLDCPVSDPDYDGETTAHSRNGPPSLSSVPRSRFIEATQAFEFVPGYSIELSFRSRNLQRKTPIFERKLNVTSAQAAPLTLFMSEDMLGKALHVVNQGLDMKKRDLGNRVQNQARRDRPGSDNDALEIDLRISNNLGPVYTHVHRNVRSRLALFQDDEARDCDHFLDGIKNSLVRLGDGADASINATDDLEFKILELKGVGWTLREPARFALGPLASYGRRTIQAALDRMQTGIGDVIRGHNIAIHINAHKRGHLILDKAIVAHEKRGKPRETFASHDEAQAAFVSRLKARIQTDLDKVFEDSCSIDDIPEDDHDNFARPSTPTQTAHALSDAAVSPACSLLSTRSSPVTRSATVASPWQGLPRPRTQRVFSLSRRSTESVRSIDFLNPAEDPYTASEQSPMPVGGQVQSEDRRPLMVAAEIKPARRSFSLVSRRPPSAVRVSNASTLVEEQTANSDDRNPGVEDREIRGVKERSEESGGQLSMTSKQVEVTGARSRSLPVDASPPSLDIGGTSSRPTNQPDITPQHDNNKHAPSTSCNNEQSKMDSPDTFVDAKEVISPVSEEITEGLLSNGPAEEHHPKSDDEFSTAPTTPELSTGGSSPRHSILITPSCLRTNSGTTPPRLLGSYPESEPEEPEIGLQSQVTKTPSPKEGHDHHATEECPIGQLSMDLPPRAIAAPELEADTMPASTPIASTTSGPYLASEAQACDEKLGAEVDAESDSCSQNPDFPTPEVRASGPNERPDQGPDSGDSDSGDVLGSDRGPEMPTESHVSEVARDKLGTGPTAEAKCVEDVACRDFPCDAQSEPLPSGSDQEDGAEPDAVPSGPDVVNETFIQGSEVLPRDDGHKGTDERQVPASSDATNVTEGQPGSDDVSDGPGLVPEAYRKEPSVVEDPADETDNIYGDSHINAQTSEIAVEDRVDENDGPVSCAEAVHIEPEGQVLDIAVETAADKHPIAEDSVEIETDLSEPVPAPDNAPEEPEQLDSQTKAPTCVGAEKFDDVADKSEPLATHAGNDDAVGVSGQDVVPEEHVTSPGPGDGRLSKGEESNLEQDVTCASEQDVTYTSEQDVTYTSEQDVTYTSEQDVTETLEQDVTPPPEHDVIKTPEQDVIQPAVQDVAEAAIGSRKDSAICLSETKSETDASADVGILPEVFEEDLADELVVQPDDNVNGISGSEREILEPEICKERPATVYVPSQELSEGVAEGKAETSKWDIIAVELAQELEVQGDDIGRGEHSSLGQETLPQAEVVAKIGESDDDMLNDAGATPEDEGGKIEAQGSVSVEPETPQPQLHDEQSAQREPIVTPAISVEGVTVPLPGVSAPPAEGEKPDTPASITTAPVDLPPPESPESAPQPEKKEKPHLAPIPDLTKLVRTPFSSTTNDRETLIPPSTTTHTRKQVDTRHTATDSQRHPHIPAAHTSDPQRLIAGYRPQTAGYLGLRGEPRFFEVGLRGALGDVHSRRGSLPVPHHVIDQELPSAPILGAGGSSWGTKGAWSRRMMGLGGGLNRGNLVGEVGEGDGAVLPRMAMLLAGAAVLGGLMMGAE</sequence>
<feature type="compositionally biased region" description="Basic and acidic residues" evidence="1">
    <location>
        <begin position="960"/>
        <end position="969"/>
    </location>
</feature>
<feature type="compositionally biased region" description="Basic and acidic residues" evidence="1">
    <location>
        <begin position="1587"/>
        <end position="1600"/>
    </location>
</feature>
<feature type="compositionally biased region" description="Basic and acidic residues" evidence="1">
    <location>
        <begin position="732"/>
        <end position="745"/>
    </location>
</feature>
<organism evidence="2 3">
    <name type="scientific">Trichocladium antarcticum</name>
    <dbReference type="NCBI Taxonomy" id="1450529"/>
    <lineage>
        <taxon>Eukaryota</taxon>
        <taxon>Fungi</taxon>
        <taxon>Dikarya</taxon>
        <taxon>Ascomycota</taxon>
        <taxon>Pezizomycotina</taxon>
        <taxon>Sordariomycetes</taxon>
        <taxon>Sordariomycetidae</taxon>
        <taxon>Sordariales</taxon>
        <taxon>Chaetomiaceae</taxon>
        <taxon>Trichocladium</taxon>
    </lineage>
</organism>
<evidence type="ECO:0008006" key="4">
    <source>
        <dbReference type="Google" id="ProtNLM"/>
    </source>
</evidence>
<feature type="region of interest" description="Disordered" evidence="1">
    <location>
        <begin position="1417"/>
        <end position="1488"/>
    </location>
</feature>
<reference evidence="2" key="2">
    <citation type="submission" date="2023-05" db="EMBL/GenBank/DDBJ databases">
        <authorList>
            <consortium name="Lawrence Berkeley National Laboratory"/>
            <person name="Steindorff A."/>
            <person name="Hensen N."/>
            <person name="Bonometti L."/>
            <person name="Westerberg I."/>
            <person name="Brannstrom I.O."/>
            <person name="Guillou S."/>
            <person name="Cros-Aarteil S."/>
            <person name="Calhoun S."/>
            <person name="Haridas S."/>
            <person name="Kuo A."/>
            <person name="Mondo S."/>
            <person name="Pangilinan J."/>
            <person name="Riley R."/>
            <person name="Labutti K."/>
            <person name="Andreopoulos B."/>
            <person name="Lipzen A."/>
            <person name="Chen C."/>
            <person name="Yanf M."/>
            <person name="Daum C."/>
            <person name="Ng V."/>
            <person name="Clum A."/>
            <person name="Ohm R."/>
            <person name="Martin F."/>
            <person name="Silar P."/>
            <person name="Natvig D."/>
            <person name="Lalanne C."/>
            <person name="Gautier V."/>
            <person name="Ament-Velasquez S.L."/>
            <person name="Kruys A."/>
            <person name="Hutchinson M.I."/>
            <person name="Powell A.J."/>
            <person name="Barry K."/>
            <person name="Miller A.N."/>
            <person name="Grigoriev I.V."/>
            <person name="Debuchy R."/>
            <person name="Gladieux P."/>
            <person name="Thoren M.H."/>
            <person name="Johannesson H."/>
        </authorList>
    </citation>
    <scope>NUCLEOTIDE SEQUENCE</scope>
    <source>
        <strain evidence="2">CBS 123565</strain>
    </source>
</reference>
<feature type="compositionally biased region" description="Basic residues" evidence="1">
    <location>
        <begin position="9"/>
        <end position="21"/>
    </location>
</feature>
<feature type="compositionally biased region" description="Polar residues" evidence="1">
    <location>
        <begin position="1240"/>
        <end position="1273"/>
    </location>
</feature>
<feature type="region of interest" description="Disordered" evidence="1">
    <location>
        <begin position="1568"/>
        <end position="1608"/>
    </location>
</feature>
<dbReference type="EMBL" id="MU853403">
    <property type="protein sequence ID" value="KAK4136354.1"/>
    <property type="molecule type" value="Genomic_DNA"/>
</dbReference>
<feature type="compositionally biased region" description="Basic and acidic residues" evidence="1">
    <location>
        <begin position="645"/>
        <end position="666"/>
    </location>
</feature>
<feature type="compositionally biased region" description="Basic and acidic residues" evidence="1">
    <location>
        <begin position="838"/>
        <end position="849"/>
    </location>
</feature>
<feature type="region of interest" description="Disordered" evidence="1">
    <location>
        <begin position="620"/>
        <end position="1095"/>
    </location>
</feature>
<comment type="caution">
    <text evidence="2">The sequence shown here is derived from an EMBL/GenBank/DDBJ whole genome shotgun (WGS) entry which is preliminary data.</text>
</comment>
<reference evidence="2" key="1">
    <citation type="journal article" date="2023" name="Mol. Phylogenet. Evol.">
        <title>Genome-scale phylogeny and comparative genomics of the fungal order Sordariales.</title>
        <authorList>
            <person name="Hensen N."/>
            <person name="Bonometti L."/>
            <person name="Westerberg I."/>
            <person name="Brannstrom I.O."/>
            <person name="Guillou S."/>
            <person name="Cros-Aarteil S."/>
            <person name="Calhoun S."/>
            <person name="Haridas S."/>
            <person name="Kuo A."/>
            <person name="Mondo S."/>
            <person name="Pangilinan J."/>
            <person name="Riley R."/>
            <person name="LaButti K."/>
            <person name="Andreopoulos B."/>
            <person name="Lipzen A."/>
            <person name="Chen C."/>
            <person name="Yan M."/>
            <person name="Daum C."/>
            <person name="Ng V."/>
            <person name="Clum A."/>
            <person name="Steindorff A."/>
            <person name="Ohm R.A."/>
            <person name="Martin F."/>
            <person name="Silar P."/>
            <person name="Natvig D.O."/>
            <person name="Lalanne C."/>
            <person name="Gautier V."/>
            <person name="Ament-Velasquez S.L."/>
            <person name="Kruys A."/>
            <person name="Hutchinson M.I."/>
            <person name="Powell A.J."/>
            <person name="Barry K."/>
            <person name="Miller A.N."/>
            <person name="Grigoriev I.V."/>
            <person name="Debuchy R."/>
            <person name="Gladieux P."/>
            <person name="Hiltunen Thoren M."/>
            <person name="Johannesson H."/>
        </authorList>
    </citation>
    <scope>NUCLEOTIDE SEQUENCE</scope>
    <source>
        <strain evidence="2">CBS 123565</strain>
    </source>
</reference>
<feature type="region of interest" description="Disordered" evidence="1">
    <location>
        <begin position="1"/>
        <end position="22"/>
    </location>
</feature>
<evidence type="ECO:0000256" key="1">
    <source>
        <dbReference type="SAM" id="MobiDB-lite"/>
    </source>
</evidence>
<proteinExistence type="predicted"/>
<feature type="region of interest" description="Disordered" evidence="1">
    <location>
        <begin position="580"/>
        <end position="602"/>
    </location>
</feature>
<feature type="compositionally biased region" description="Basic and acidic residues" evidence="1">
    <location>
        <begin position="1186"/>
        <end position="1196"/>
    </location>
</feature>
<feature type="compositionally biased region" description="Polar residues" evidence="1">
    <location>
        <begin position="667"/>
        <end position="678"/>
    </location>
</feature>
<feature type="region of interest" description="Disordered" evidence="1">
    <location>
        <begin position="1143"/>
        <end position="1297"/>
    </location>
</feature>
<protein>
    <recommendedName>
        <fullName evidence="4">Pt repeat family protein</fullName>
    </recommendedName>
</protein>
<feature type="region of interest" description="Disordered" evidence="1">
    <location>
        <begin position="1504"/>
        <end position="1553"/>
    </location>
</feature>
<feature type="compositionally biased region" description="Polar residues" evidence="1">
    <location>
        <begin position="777"/>
        <end position="792"/>
    </location>
</feature>
<feature type="compositionally biased region" description="Basic and acidic residues" evidence="1">
    <location>
        <begin position="978"/>
        <end position="989"/>
    </location>
</feature>
<name>A0AAN6UP41_9PEZI</name>